<reference evidence="1 2" key="1">
    <citation type="submission" date="2021-01" db="EMBL/GenBank/DDBJ databases">
        <title>Genomic Encyclopedia of Type Strains, Phase IV (KMG-IV): sequencing the most valuable type-strain genomes for metagenomic binning, comparative biology and taxonomic classification.</title>
        <authorList>
            <person name="Goeker M."/>
        </authorList>
    </citation>
    <scope>NUCLEOTIDE SEQUENCE [LARGE SCALE GENOMIC DNA]</scope>
    <source>
        <strain evidence="1 2">DSM 24436</strain>
    </source>
</reference>
<dbReference type="Proteomes" id="UP000767854">
    <property type="component" value="Unassembled WGS sequence"/>
</dbReference>
<dbReference type="InterPro" id="IPR008930">
    <property type="entry name" value="Terpenoid_cyclase/PrenylTrfase"/>
</dbReference>
<proteinExistence type="predicted"/>
<protein>
    <recommendedName>
        <fullName evidence="3">Terpene cyclase/mutase family protein</fullName>
    </recommendedName>
</protein>
<dbReference type="EMBL" id="JAFBDT010000001">
    <property type="protein sequence ID" value="MBM7560647.1"/>
    <property type="molecule type" value="Genomic_DNA"/>
</dbReference>
<name>A0ABS2MML9_9FIRM</name>
<dbReference type="Gene3D" id="1.50.10.20">
    <property type="match status" value="1"/>
</dbReference>
<keyword evidence="2" id="KW-1185">Reference proteome</keyword>
<evidence type="ECO:0000313" key="1">
    <source>
        <dbReference type="EMBL" id="MBM7560647.1"/>
    </source>
</evidence>
<accession>A0ABS2MML9</accession>
<evidence type="ECO:0000313" key="2">
    <source>
        <dbReference type="Proteomes" id="UP000767854"/>
    </source>
</evidence>
<dbReference type="RefSeq" id="WP_204661195.1">
    <property type="nucleotide sequence ID" value="NZ_JAFBDT010000001.1"/>
</dbReference>
<dbReference type="SUPFAM" id="SSF48239">
    <property type="entry name" value="Terpenoid cyclases/Protein prenyltransferases"/>
    <property type="match status" value="1"/>
</dbReference>
<comment type="caution">
    <text evidence="1">The sequence shown here is derived from an EMBL/GenBank/DDBJ whole genome shotgun (WGS) entry which is preliminary data.</text>
</comment>
<organism evidence="1 2">
    <name type="scientific">Fusibacter tunisiensis</name>
    <dbReference type="NCBI Taxonomy" id="1008308"/>
    <lineage>
        <taxon>Bacteria</taxon>
        <taxon>Bacillati</taxon>
        <taxon>Bacillota</taxon>
        <taxon>Clostridia</taxon>
        <taxon>Eubacteriales</taxon>
        <taxon>Eubacteriales Family XII. Incertae Sedis</taxon>
        <taxon>Fusibacter</taxon>
    </lineage>
</organism>
<sequence length="300" mass="34981">MKILSKQAQEKAETYIVNNGRYIEKLLLEHWFYEPCPSKISKALEMYQNKDGGYGNGLEPDFRMPFSSAVATAIALGILKDINALNKKNPQVEKAIAYLCDTYNDAYKGWIPVPQHVNLYPHAPWWHQEKVEGEVDGNPSAELAGYLYVLKEDVTKLDINQIVTYYLDRLKKIKTFEEHELICYTKMYDVLPNNLNNQMTSSLIEGYHKLVNTNVSDWTSYVPYPLKFISITEKSIFPVTNEDLNTNLDYIVEHMEEAGVLSPTWKWNQYTDEWQIAEREWKGKLTLDHLLILKRFNRLE</sequence>
<evidence type="ECO:0008006" key="3">
    <source>
        <dbReference type="Google" id="ProtNLM"/>
    </source>
</evidence>
<gene>
    <name evidence="1" type="ORF">JOC49_000156</name>
</gene>